<dbReference type="GO" id="GO:0071766">
    <property type="term" value="P:Actinobacterium-type cell wall biogenesis"/>
    <property type="evidence" value="ECO:0007669"/>
    <property type="project" value="UniProtKB-ARBA"/>
</dbReference>
<evidence type="ECO:0000313" key="10">
    <source>
        <dbReference type="Proteomes" id="UP000003959"/>
    </source>
</evidence>
<dbReference type="Gene3D" id="1.10.1200.10">
    <property type="entry name" value="ACP-like"/>
    <property type="match status" value="1"/>
</dbReference>
<dbReference type="CDD" id="cd05931">
    <property type="entry name" value="FAAL"/>
    <property type="match status" value="1"/>
</dbReference>
<reference evidence="10" key="1">
    <citation type="journal article" date="2011" name="Proc. Natl. Acad. Sci. U.S.A.">
        <title>Genomic insights into the physiology and ecology of the marine filamentous cyanobacterium Lyngbya majuscula.</title>
        <authorList>
            <person name="Jones A.C."/>
            <person name="Monroe E.A."/>
            <person name="Podell S."/>
            <person name="Hess W.R."/>
            <person name="Klages S."/>
            <person name="Esquenazi E."/>
            <person name="Niessen S."/>
            <person name="Hoover H."/>
            <person name="Rothmann M."/>
            <person name="Lasken R.S."/>
            <person name="Yates J.R.III."/>
            <person name="Reinhardt R."/>
            <person name="Kube M."/>
            <person name="Burkart M.D."/>
            <person name="Allen E.E."/>
            <person name="Dorrestein P.C."/>
            <person name="Gerwick W.H."/>
            <person name="Gerwick L."/>
        </authorList>
    </citation>
    <scope>NUCLEOTIDE SEQUENCE [LARGE SCALE GENOMIC DNA]</scope>
    <source>
        <strain evidence="10">3L</strain>
    </source>
</reference>
<evidence type="ECO:0000256" key="2">
    <source>
        <dbReference type="ARBA" id="ARBA00022450"/>
    </source>
</evidence>
<dbReference type="InterPro" id="IPR040097">
    <property type="entry name" value="FAAL/FAAC"/>
</dbReference>
<keyword evidence="2" id="KW-0596">Phosphopantetheine</keyword>
<evidence type="ECO:0000256" key="7">
    <source>
        <dbReference type="SAM" id="MobiDB-lite"/>
    </source>
</evidence>
<dbReference type="EMBL" id="GL890825">
    <property type="protein sequence ID" value="EGJ35087.1"/>
    <property type="molecule type" value="Genomic_DNA"/>
</dbReference>
<dbReference type="InterPro" id="IPR020806">
    <property type="entry name" value="PKS_PP-bd"/>
</dbReference>
<evidence type="ECO:0000259" key="8">
    <source>
        <dbReference type="PROSITE" id="PS50075"/>
    </source>
</evidence>
<protein>
    <submittedName>
        <fullName evidence="9">AMP-forming acyl-CoA synthetase</fullName>
    </submittedName>
</protein>
<dbReference type="SMART" id="SM00823">
    <property type="entry name" value="PKS_PP"/>
    <property type="match status" value="1"/>
</dbReference>
<dbReference type="InterPro" id="IPR025110">
    <property type="entry name" value="AMP-bd_C"/>
</dbReference>
<evidence type="ECO:0000256" key="6">
    <source>
        <dbReference type="ARBA" id="ARBA00023098"/>
    </source>
</evidence>
<dbReference type="InterPro" id="IPR042099">
    <property type="entry name" value="ANL_N_sf"/>
</dbReference>
<dbReference type="eggNOG" id="COG0318">
    <property type="taxonomic scope" value="Bacteria"/>
</dbReference>
<dbReference type="InterPro" id="IPR036736">
    <property type="entry name" value="ACP-like_sf"/>
</dbReference>
<accession>F4XKC8</accession>
<name>F4XKC8_9CYAN</name>
<evidence type="ECO:0000256" key="3">
    <source>
        <dbReference type="ARBA" id="ARBA00022553"/>
    </source>
</evidence>
<dbReference type="GO" id="GO:0070566">
    <property type="term" value="F:adenylyltransferase activity"/>
    <property type="evidence" value="ECO:0007669"/>
    <property type="project" value="TreeGrafter"/>
</dbReference>
<dbReference type="SUPFAM" id="SSF56801">
    <property type="entry name" value="Acetyl-CoA synthetase-like"/>
    <property type="match status" value="1"/>
</dbReference>
<dbReference type="GO" id="GO:0005886">
    <property type="term" value="C:plasma membrane"/>
    <property type="evidence" value="ECO:0007669"/>
    <property type="project" value="TreeGrafter"/>
</dbReference>
<dbReference type="PANTHER" id="PTHR22754">
    <property type="entry name" value="DISCO-INTERACTING PROTEIN 2 DIP2 -RELATED"/>
    <property type="match status" value="1"/>
</dbReference>
<keyword evidence="6" id="KW-0443">Lipid metabolism</keyword>
<dbReference type="AlphaFoldDB" id="F4XKC8"/>
<dbReference type="SUPFAM" id="SSF47336">
    <property type="entry name" value="ACP-like"/>
    <property type="match status" value="1"/>
</dbReference>
<evidence type="ECO:0000256" key="5">
    <source>
        <dbReference type="ARBA" id="ARBA00022832"/>
    </source>
</evidence>
<dbReference type="GO" id="GO:0031177">
    <property type="term" value="F:phosphopantetheine binding"/>
    <property type="evidence" value="ECO:0007669"/>
    <property type="project" value="InterPro"/>
</dbReference>
<feature type="compositionally biased region" description="Basic and acidic residues" evidence="7">
    <location>
        <begin position="173"/>
        <end position="192"/>
    </location>
</feature>
<dbReference type="InterPro" id="IPR000873">
    <property type="entry name" value="AMP-dep_synth/lig_dom"/>
</dbReference>
<dbReference type="InterPro" id="IPR045851">
    <property type="entry name" value="AMP-bd_C_sf"/>
</dbReference>
<dbReference type="InterPro" id="IPR006162">
    <property type="entry name" value="Ppantetheine_attach_site"/>
</dbReference>
<comment type="similarity">
    <text evidence="1">Belongs to the ATP-dependent AMP-binding enzyme family.</text>
</comment>
<gene>
    <name evidence="9" type="ORF">LYNGBM3L_11270</name>
</gene>
<dbReference type="HOGENOM" id="CLU_000022_23_7_3"/>
<dbReference type="SMART" id="SM01294">
    <property type="entry name" value="PKS_PP_betabranch"/>
    <property type="match status" value="1"/>
</dbReference>
<dbReference type="Gene3D" id="3.30.300.30">
    <property type="match status" value="1"/>
</dbReference>
<feature type="region of interest" description="Disordered" evidence="7">
    <location>
        <begin position="171"/>
        <end position="199"/>
    </location>
</feature>
<proteinExistence type="inferred from homology"/>
<dbReference type="Gene3D" id="3.40.50.12780">
    <property type="entry name" value="N-terminal domain of ligase-like"/>
    <property type="match status" value="1"/>
</dbReference>
<sequence length="813" mass="90382">MGDDLAVKIRRAGMKDSLDQMSENIQKFSTLVDLLRYRAIHQPDQIIYTFLLNGETPDRYLTHKQLDNHAQAIASELLHQNAKGERALLLYPPGLEFITAFFGCLYAGVLAVPAYPPRSNQNLSRLEAIVADAQAKFALTTTPLLEKIETQLAENSANKQLKWLATDNLPTHQESDWQHPDSKGRVARDPRAKTQPPVRQTSNTLAFLQYTSGSTGKPKGVMVSHGNLLYNSALINRCFQDTPQSRGLSWLPAYHDMGLIGGILQPLYVGLPIILMAPVDFLRKPYRWLKAISKYQVTTSGAPNFAYELCVQKITPKQLETLDLSSWQTAFTGAEPVRASTLERFAQKFAPCGFRREAFYPCYGMAETTLLVTGGLKDQPPVVREFEGEALEQNRVVPVPENRLNQSNGQSNGNVPTRILVGCGRTWLNEKIAIAHPQSLTQVEAGAVGEIWVKGPSVAQGYWNQPEVTEKTFNAYLADTGSGPWLRTGDLGFIQDGELFVTGRLKDLIIIRGRNHYPQDIELTVEKSDPALRPAYGAAFSVEVEQAEQLVIVQEVSRNYLRKLDVDQVVEAIRSAISQEYQLQVYAVLLLKTNSIPKTSSGKVQRHACRAGFLNNSLTVVGQSSLAQQPTIAPTKPEKEPTTNTIGLQQTRHTLQKWIVDWLARETKLPARSINISKSFADYGLDSVTAVELANDLEEWLGVPLSPTLAYDYPNIESLGQYLATVSQQSNSNQGDSPRKIEPRVSSAGSEMQQLWEAQFQNLDRFTSTPFYRSPVTVQSISSSGDQEVDQLLAELEMLSEAQIQEILGKPIK</sequence>
<dbReference type="Pfam" id="PF00550">
    <property type="entry name" value="PP-binding"/>
    <property type="match status" value="1"/>
</dbReference>
<dbReference type="InterPro" id="IPR020845">
    <property type="entry name" value="AMP-binding_CS"/>
</dbReference>
<feature type="domain" description="Carrier" evidence="8">
    <location>
        <begin position="650"/>
        <end position="727"/>
    </location>
</feature>
<keyword evidence="10" id="KW-1185">Reference proteome</keyword>
<keyword evidence="4" id="KW-0436">Ligase</keyword>
<keyword evidence="5" id="KW-0276">Fatty acid metabolism</keyword>
<dbReference type="PROSITE" id="PS00012">
    <property type="entry name" value="PHOSPHOPANTETHEINE"/>
    <property type="match status" value="1"/>
</dbReference>
<dbReference type="PANTHER" id="PTHR22754:SF32">
    <property type="entry name" value="DISCO-INTERACTING PROTEIN 2"/>
    <property type="match status" value="1"/>
</dbReference>
<dbReference type="PROSITE" id="PS50075">
    <property type="entry name" value="CARRIER"/>
    <property type="match status" value="1"/>
</dbReference>
<dbReference type="PROSITE" id="PS00455">
    <property type="entry name" value="AMP_BINDING"/>
    <property type="match status" value="1"/>
</dbReference>
<evidence type="ECO:0000256" key="4">
    <source>
        <dbReference type="ARBA" id="ARBA00022598"/>
    </source>
</evidence>
<organism evidence="9 10">
    <name type="scientific">Moorena producens 3L</name>
    <dbReference type="NCBI Taxonomy" id="489825"/>
    <lineage>
        <taxon>Bacteria</taxon>
        <taxon>Bacillati</taxon>
        <taxon>Cyanobacteriota</taxon>
        <taxon>Cyanophyceae</taxon>
        <taxon>Coleofasciculales</taxon>
        <taxon>Coleofasciculaceae</taxon>
        <taxon>Moorena</taxon>
    </lineage>
</organism>
<evidence type="ECO:0000313" key="9">
    <source>
        <dbReference type="EMBL" id="EGJ35087.1"/>
    </source>
</evidence>
<keyword evidence="3" id="KW-0597">Phosphoprotein</keyword>
<evidence type="ECO:0000256" key="1">
    <source>
        <dbReference type="ARBA" id="ARBA00006432"/>
    </source>
</evidence>
<dbReference type="GO" id="GO:0016874">
    <property type="term" value="F:ligase activity"/>
    <property type="evidence" value="ECO:0007669"/>
    <property type="project" value="UniProtKB-KW"/>
</dbReference>
<dbReference type="Proteomes" id="UP000003959">
    <property type="component" value="Unassembled WGS sequence"/>
</dbReference>
<dbReference type="GO" id="GO:0006633">
    <property type="term" value="P:fatty acid biosynthetic process"/>
    <property type="evidence" value="ECO:0007669"/>
    <property type="project" value="TreeGrafter"/>
</dbReference>
<dbReference type="Pfam" id="PF23024">
    <property type="entry name" value="AMP-dom_DIP2-like"/>
    <property type="match status" value="1"/>
</dbReference>
<dbReference type="Pfam" id="PF00501">
    <property type="entry name" value="AMP-binding"/>
    <property type="match status" value="1"/>
</dbReference>
<dbReference type="FunFam" id="3.40.50.12780:FF:000013">
    <property type="entry name" value="Long-chain-fatty-acid--AMP ligase FadD32"/>
    <property type="match status" value="1"/>
</dbReference>
<dbReference type="InterPro" id="IPR009081">
    <property type="entry name" value="PP-bd_ACP"/>
</dbReference>